<dbReference type="InterPro" id="IPR030931">
    <property type="entry name" value="Group_II_RT_mat"/>
</dbReference>
<dbReference type="Gene3D" id="3.10.10.10">
    <property type="entry name" value="HIV Type 1 Reverse Transcriptase, subunit A, domain 1"/>
    <property type="match status" value="1"/>
</dbReference>
<dbReference type="PANTHER" id="PTHR34047:SF8">
    <property type="entry name" value="PROTEIN YKFC"/>
    <property type="match status" value="1"/>
</dbReference>
<comment type="similarity">
    <text evidence="1">Belongs to the bacterial reverse transcriptase family.</text>
</comment>
<dbReference type="Pfam" id="PF13655">
    <property type="entry name" value="RVT_N"/>
    <property type="match status" value="1"/>
</dbReference>
<evidence type="ECO:0000259" key="2">
    <source>
        <dbReference type="PROSITE" id="PS50878"/>
    </source>
</evidence>
<keyword evidence="3" id="KW-0548">Nucleotidyltransferase</keyword>
<dbReference type="PANTHER" id="PTHR34047">
    <property type="entry name" value="NUCLEAR INTRON MATURASE 1, MITOCHONDRIAL-RELATED"/>
    <property type="match status" value="1"/>
</dbReference>
<dbReference type="InterPro" id="IPR043128">
    <property type="entry name" value="Rev_trsase/Diguanyl_cyclase"/>
</dbReference>
<dbReference type="InterPro" id="IPR043502">
    <property type="entry name" value="DNA/RNA_pol_sf"/>
</dbReference>
<feature type="domain" description="Reverse transcriptase" evidence="2">
    <location>
        <begin position="94"/>
        <end position="322"/>
    </location>
</feature>
<dbReference type="NCBIfam" id="TIGR04416">
    <property type="entry name" value="group_II_RT_mat"/>
    <property type="match status" value="1"/>
</dbReference>
<dbReference type="Proteomes" id="UP000275281">
    <property type="component" value="Unassembled WGS sequence"/>
</dbReference>
<dbReference type="AlphaFoldDB" id="A0A3N5ZAM3"/>
<accession>A0A3N5ZAM3</accession>
<dbReference type="GO" id="GO:0003964">
    <property type="term" value="F:RNA-directed DNA polymerase activity"/>
    <property type="evidence" value="ECO:0007669"/>
    <property type="project" value="UniProtKB-KW"/>
</dbReference>
<evidence type="ECO:0000313" key="3">
    <source>
        <dbReference type="EMBL" id="RPJ66558.1"/>
    </source>
</evidence>
<dbReference type="RefSeq" id="WP_124027916.1">
    <property type="nucleotide sequence ID" value="NZ_JBHRSN010000006.1"/>
</dbReference>
<dbReference type="SUPFAM" id="SSF56672">
    <property type="entry name" value="DNA/RNA polymerases"/>
    <property type="match status" value="1"/>
</dbReference>
<dbReference type="InterPro" id="IPR025960">
    <property type="entry name" value="RVT_N"/>
</dbReference>
<dbReference type="Pfam" id="PF08388">
    <property type="entry name" value="GIIM"/>
    <property type="match status" value="1"/>
</dbReference>
<dbReference type="InterPro" id="IPR000477">
    <property type="entry name" value="RT_dom"/>
</dbReference>
<gene>
    <name evidence="3" type="primary">ltrA</name>
    <name evidence="3" type="ORF">DRW07_10760</name>
</gene>
<protein>
    <submittedName>
        <fullName evidence="3">Group II intron reverse transcriptase/maturase</fullName>
        <ecNumber evidence="3">2.7.7.49</ecNumber>
    </submittedName>
</protein>
<keyword evidence="4" id="KW-1185">Reference proteome</keyword>
<sequence length="495" mass="56764">MTPALMHGGAASPSNNWSSINWKRVDADVRRLQMRIAKSARAERWGKVQALQHLLTRSHQAKLLAIKRVTENQGRNTPGIDGIVWINAKQKWEAAKTLSCRNYRSQPLRRVYIPKKNGKKRPLGIPTMYDRAMQALFLFAYEPVAEVTADHHSYGFRPKRSAADAIERCFNVLAQKTSAQWILEGDIKGCFDNISHTWLNQHLQLEKRVLNQWLKAGFMDKGRLFPTTAGTPQGGIISPCLSNGALDGMEAMLKSMTKPTQKVHLIRYADDFVITANSKELLENTIKPAVMAFLFERGLTMSEEKTLITSITKGFDFLGFNVRKYGQKLLIKPSKSSIKSFLESIRLVIKKGISMPMARLLSSVNRKIVGWANYYRHVVAKKVFDNVDSAIFRAFHRMIKRKHPKKSAAWLYRKYYTHRGMRQWMLIAPYTTKNGEKRIVWLKKAADIPIRRHRQVISVATPYDAEWFDYFDKRATNMSHLEQASGSFYLGLMRA</sequence>
<organism evidence="3 4">
    <name type="scientific">Alteromonas sediminis</name>
    <dbReference type="NCBI Taxonomy" id="2259342"/>
    <lineage>
        <taxon>Bacteria</taxon>
        <taxon>Pseudomonadati</taxon>
        <taxon>Pseudomonadota</taxon>
        <taxon>Gammaproteobacteria</taxon>
        <taxon>Alteromonadales</taxon>
        <taxon>Alteromonadaceae</taxon>
        <taxon>Alteromonas/Salinimonas group</taxon>
        <taxon>Alteromonas</taxon>
    </lineage>
</organism>
<dbReference type="Pfam" id="PF00078">
    <property type="entry name" value="RVT_1"/>
    <property type="match status" value="1"/>
</dbReference>
<name>A0A3N5ZAM3_9ALTE</name>
<dbReference type="EC" id="2.7.7.49" evidence="3"/>
<evidence type="ECO:0000256" key="1">
    <source>
        <dbReference type="ARBA" id="ARBA00034120"/>
    </source>
</evidence>
<keyword evidence="3" id="KW-0808">Transferase</keyword>
<dbReference type="PROSITE" id="PS50878">
    <property type="entry name" value="RT_POL"/>
    <property type="match status" value="1"/>
</dbReference>
<reference evidence="3 4" key="1">
    <citation type="submission" date="2018-11" db="EMBL/GenBank/DDBJ databases">
        <authorList>
            <person name="Ye M.-Q."/>
            <person name="Du Z.-J."/>
        </authorList>
    </citation>
    <scope>NUCLEOTIDE SEQUENCE [LARGE SCALE GENOMIC DNA]</scope>
    <source>
        <strain evidence="3 4">U0105</strain>
    </source>
</reference>
<dbReference type="Gene3D" id="3.30.70.270">
    <property type="match status" value="1"/>
</dbReference>
<dbReference type="EMBL" id="RPOK01000003">
    <property type="protein sequence ID" value="RPJ66558.1"/>
    <property type="molecule type" value="Genomic_DNA"/>
</dbReference>
<keyword evidence="3" id="KW-0695">RNA-directed DNA polymerase</keyword>
<dbReference type="OrthoDB" id="9793236at2"/>
<proteinExistence type="inferred from homology"/>
<evidence type="ECO:0000313" key="4">
    <source>
        <dbReference type="Proteomes" id="UP000275281"/>
    </source>
</evidence>
<dbReference type="InterPro" id="IPR013597">
    <property type="entry name" value="Mat_intron_G2"/>
</dbReference>
<dbReference type="CDD" id="cd01651">
    <property type="entry name" value="RT_G2_intron"/>
    <property type="match status" value="1"/>
</dbReference>
<comment type="caution">
    <text evidence="3">The sequence shown here is derived from an EMBL/GenBank/DDBJ whole genome shotgun (WGS) entry which is preliminary data.</text>
</comment>
<dbReference type="InterPro" id="IPR051083">
    <property type="entry name" value="GrpII_Intron_Splice-Mob/Def"/>
</dbReference>